<evidence type="ECO:0000259" key="2">
    <source>
        <dbReference type="Pfam" id="PF04773"/>
    </source>
</evidence>
<feature type="domain" description="Protein FecR C-terminal" evidence="3">
    <location>
        <begin position="239"/>
        <end position="304"/>
    </location>
</feature>
<evidence type="ECO:0000313" key="4">
    <source>
        <dbReference type="EMBL" id="MDU8884676.1"/>
    </source>
</evidence>
<comment type="caution">
    <text evidence="4">The sequence shown here is derived from an EMBL/GenBank/DDBJ whole genome shotgun (WGS) entry which is preliminary data.</text>
</comment>
<dbReference type="Pfam" id="PF04773">
    <property type="entry name" value="FecR"/>
    <property type="match status" value="1"/>
</dbReference>
<name>A0ABU3U2W1_9FLAO</name>
<dbReference type="Pfam" id="PF16344">
    <property type="entry name" value="FecR_C"/>
    <property type="match status" value="1"/>
</dbReference>
<feature type="transmembrane region" description="Helical" evidence="1">
    <location>
        <begin position="82"/>
        <end position="100"/>
    </location>
</feature>
<dbReference type="Gene3D" id="2.60.120.1440">
    <property type="match status" value="1"/>
</dbReference>
<sequence>MDKQFSKDSFLARWVSGDLSSQELEAFKKSEDFVVFNKINEASKKLEAPIFNAQGLFNKIQKQKSTKTSQEETKVIRLIPSWAYGVAASIVIALGVFYFTNMQSEFNTEYSEQLAVVLPDQSKVELNSNSHLYFKKLRWNSNREVSLDGEAFFDVEKGSTFRVITSEGTIEVLGTEFNVVSRDNYFEVLCHEGKVQVENIDSGQRTVLTKGKAARFVNNSLESWDFNQLKPDWLSGESTFKNAPLSQVIIDLENKYNINFDASNIDKDKRFTGGFTHKDLNLALKTVFTPMEISFTVNEKNIIVLNSAHKIQRDK</sequence>
<dbReference type="InterPro" id="IPR012373">
    <property type="entry name" value="Ferrdict_sens_TM"/>
</dbReference>
<keyword evidence="1" id="KW-1133">Transmembrane helix</keyword>
<dbReference type="PANTHER" id="PTHR30273:SF2">
    <property type="entry name" value="PROTEIN FECR"/>
    <property type="match status" value="1"/>
</dbReference>
<proteinExistence type="predicted"/>
<dbReference type="InterPro" id="IPR006860">
    <property type="entry name" value="FecR"/>
</dbReference>
<dbReference type="EMBL" id="JAWHTF010000001">
    <property type="protein sequence ID" value="MDU8884676.1"/>
    <property type="molecule type" value="Genomic_DNA"/>
</dbReference>
<dbReference type="RefSeq" id="WP_316660425.1">
    <property type="nucleotide sequence ID" value="NZ_JAWHTF010000001.1"/>
</dbReference>
<protein>
    <submittedName>
        <fullName evidence="4">FecR domain-containing protein</fullName>
    </submittedName>
</protein>
<evidence type="ECO:0000313" key="5">
    <source>
        <dbReference type="Proteomes" id="UP001268651"/>
    </source>
</evidence>
<dbReference type="PIRSF" id="PIRSF018266">
    <property type="entry name" value="FecR"/>
    <property type="match status" value="1"/>
</dbReference>
<dbReference type="Gene3D" id="3.55.50.30">
    <property type="match status" value="1"/>
</dbReference>
<evidence type="ECO:0000256" key="1">
    <source>
        <dbReference type="SAM" id="Phobius"/>
    </source>
</evidence>
<dbReference type="PANTHER" id="PTHR30273">
    <property type="entry name" value="PERIPLASMIC SIGNAL SENSOR AND SIGMA FACTOR ACTIVATOR FECR-RELATED"/>
    <property type="match status" value="1"/>
</dbReference>
<reference evidence="4 5" key="1">
    <citation type="submission" date="2023-10" db="EMBL/GenBank/DDBJ databases">
        <title>Marimonas sp. nov. isolated from tidal mud flat.</title>
        <authorList>
            <person name="Jaincy N.J."/>
            <person name="Srinivasan S."/>
            <person name="Lee S.-S."/>
        </authorList>
    </citation>
    <scope>NUCLEOTIDE SEQUENCE [LARGE SCALE GENOMIC DNA]</scope>
    <source>
        <strain evidence="4 5">MJ-SS3</strain>
    </source>
</reference>
<evidence type="ECO:0000259" key="3">
    <source>
        <dbReference type="Pfam" id="PF16344"/>
    </source>
</evidence>
<dbReference type="InterPro" id="IPR032508">
    <property type="entry name" value="FecR_C"/>
</dbReference>
<feature type="domain" description="FecR protein" evidence="2">
    <location>
        <begin position="106"/>
        <end position="196"/>
    </location>
</feature>
<organism evidence="4 5">
    <name type="scientific">Gilvirhabdus luticola</name>
    <dbReference type="NCBI Taxonomy" id="3079858"/>
    <lineage>
        <taxon>Bacteria</taxon>
        <taxon>Pseudomonadati</taxon>
        <taxon>Bacteroidota</taxon>
        <taxon>Flavobacteriia</taxon>
        <taxon>Flavobacteriales</taxon>
        <taxon>Flavobacteriaceae</taxon>
        <taxon>Gilvirhabdus</taxon>
    </lineage>
</organism>
<keyword evidence="1" id="KW-0472">Membrane</keyword>
<dbReference type="Proteomes" id="UP001268651">
    <property type="component" value="Unassembled WGS sequence"/>
</dbReference>
<keyword evidence="5" id="KW-1185">Reference proteome</keyword>
<accession>A0ABU3U2W1</accession>
<keyword evidence="1" id="KW-0812">Transmembrane</keyword>
<gene>
    <name evidence="4" type="ORF">RXV94_00790</name>
</gene>